<organism evidence="7 8">
    <name type="scientific">Jatrophihabitans cynanchi</name>
    <dbReference type="NCBI Taxonomy" id="2944128"/>
    <lineage>
        <taxon>Bacteria</taxon>
        <taxon>Bacillati</taxon>
        <taxon>Actinomycetota</taxon>
        <taxon>Actinomycetes</taxon>
        <taxon>Jatrophihabitantales</taxon>
        <taxon>Jatrophihabitantaceae</taxon>
        <taxon>Jatrophihabitans</taxon>
    </lineage>
</organism>
<dbReference type="PANTHER" id="PTHR30055">
    <property type="entry name" value="HTH-TYPE TRANSCRIPTIONAL REGULATOR RUTR"/>
    <property type="match status" value="1"/>
</dbReference>
<keyword evidence="4" id="KW-0804">Transcription</keyword>
<keyword evidence="3 5" id="KW-0238">DNA-binding</keyword>
<evidence type="ECO:0000313" key="7">
    <source>
        <dbReference type="EMBL" id="WAX56269.1"/>
    </source>
</evidence>
<protein>
    <submittedName>
        <fullName evidence="7">TetR/AcrR family transcriptional regulator</fullName>
    </submittedName>
</protein>
<evidence type="ECO:0000256" key="4">
    <source>
        <dbReference type="ARBA" id="ARBA00023163"/>
    </source>
</evidence>
<dbReference type="InterPro" id="IPR036271">
    <property type="entry name" value="Tet_transcr_reg_TetR-rel_C_sf"/>
</dbReference>
<evidence type="ECO:0000259" key="6">
    <source>
        <dbReference type="PROSITE" id="PS50977"/>
    </source>
</evidence>
<reference evidence="7" key="1">
    <citation type="submission" date="2022-05" db="EMBL/GenBank/DDBJ databases">
        <title>Jatrophihabitans sp. SB3-54 whole genome sequence.</title>
        <authorList>
            <person name="Suh M.K."/>
            <person name="Eom M.K."/>
            <person name="Kim J.S."/>
            <person name="Kim H.S."/>
            <person name="Do H.E."/>
            <person name="Shin Y.K."/>
            <person name="Lee J.-S."/>
        </authorList>
    </citation>
    <scope>NUCLEOTIDE SEQUENCE</scope>
    <source>
        <strain evidence="7">SB3-54</strain>
    </source>
</reference>
<dbReference type="PROSITE" id="PS50977">
    <property type="entry name" value="HTH_TETR_2"/>
    <property type="match status" value="1"/>
</dbReference>
<dbReference type="RefSeq" id="WP_269442801.1">
    <property type="nucleotide sequence ID" value="NZ_CP097463.1"/>
</dbReference>
<dbReference type="Proteomes" id="UP001164693">
    <property type="component" value="Chromosome"/>
</dbReference>
<evidence type="ECO:0000256" key="3">
    <source>
        <dbReference type="ARBA" id="ARBA00023125"/>
    </source>
</evidence>
<sequence>MSGATMVETSSRRDLILDRAAELFARKGVAATTVREIADSVGLLSGSLYHHFESKDAIVDQLLRSYLDDLLQRYRAAMAEDLGPREMFDRLVHASFEAVDAHPHATEIFQNDFNLLRNEPRFKYLEKAAGEVQKTWLAVIERGNETGVFRTSMQPKVIYRIVRDVVWLSVRWYDPKPDYGLRELADDCTSTLLDGISAKAAPRRKAAR</sequence>
<dbReference type="PRINTS" id="PR00455">
    <property type="entry name" value="HTHTETR"/>
</dbReference>
<keyword evidence="8" id="KW-1185">Reference proteome</keyword>
<name>A0ABY7JV79_9ACTN</name>
<dbReference type="Pfam" id="PF17932">
    <property type="entry name" value="TetR_C_24"/>
    <property type="match status" value="1"/>
</dbReference>
<keyword evidence="2" id="KW-0805">Transcription regulation</keyword>
<evidence type="ECO:0000256" key="1">
    <source>
        <dbReference type="ARBA" id="ARBA00022491"/>
    </source>
</evidence>
<dbReference type="Pfam" id="PF00440">
    <property type="entry name" value="TetR_N"/>
    <property type="match status" value="1"/>
</dbReference>
<evidence type="ECO:0000313" key="8">
    <source>
        <dbReference type="Proteomes" id="UP001164693"/>
    </source>
</evidence>
<feature type="domain" description="HTH tetR-type" evidence="6">
    <location>
        <begin position="10"/>
        <end position="70"/>
    </location>
</feature>
<dbReference type="Gene3D" id="1.10.10.60">
    <property type="entry name" value="Homeodomain-like"/>
    <property type="match status" value="1"/>
</dbReference>
<feature type="DNA-binding region" description="H-T-H motif" evidence="5">
    <location>
        <begin position="33"/>
        <end position="52"/>
    </location>
</feature>
<dbReference type="InterPro" id="IPR050109">
    <property type="entry name" value="HTH-type_TetR-like_transc_reg"/>
</dbReference>
<dbReference type="InterPro" id="IPR001647">
    <property type="entry name" value="HTH_TetR"/>
</dbReference>
<evidence type="ECO:0000256" key="2">
    <source>
        <dbReference type="ARBA" id="ARBA00023015"/>
    </source>
</evidence>
<dbReference type="Gene3D" id="1.10.357.10">
    <property type="entry name" value="Tetracycline Repressor, domain 2"/>
    <property type="match status" value="1"/>
</dbReference>
<evidence type="ECO:0000256" key="5">
    <source>
        <dbReference type="PROSITE-ProRule" id="PRU00335"/>
    </source>
</evidence>
<gene>
    <name evidence="7" type="ORF">M6B22_17270</name>
</gene>
<dbReference type="InterPro" id="IPR041490">
    <property type="entry name" value="KstR2_TetR_C"/>
</dbReference>
<dbReference type="EMBL" id="CP097463">
    <property type="protein sequence ID" value="WAX56269.1"/>
    <property type="molecule type" value="Genomic_DNA"/>
</dbReference>
<accession>A0ABY7JV79</accession>
<dbReference type="SUPFAM" id="SSF46689">
    <property type="entry name" value="Homeodomain-like"/>
    <property type="match status" value="1"/>
</dbReference>
<dbReference type="PANTHER" id="PTHR30055:SF175">
    <property type="entry name" value="HTH-TYPE TRANSCRIPTIONAL REPRESSOR KSTR2"/>
    <property type="match status" value="1"/>
</dbReference>
<keyword evidence="1" id="KW-0678">Repressor</keyword>
<proteinExistence type="predicted"/>
<dbReference type="SUPFAM" id="SSF48498">
    <property type="entry name" value="Tetracyclin repressor-like, C-terminal domain"/>
    <property type="match status" value="1"/>
</dbReference>
<dbReference type="InterPro" id="IPR009057">
    <property type="entry name" value="Homeodomain-like_sf"/>
</dbReference>